<proteinExistence type="predicted"/>
<feature type="domain" description="PAS" evidence="1">
    <location>
        <begin position="48"/>
        <end position="108"/>
    </location>
</feature>
<dbReference type="SUPFAM" id="SSF141868">
    <property type="entry name" value="EAL domain-like"/>
    <property type="match status" value="1"/>
</dbReference>
<dbReference type="InterPro" id="IPR035965">
    <property type="entry name" value="PAS-like_dom_sf"/>
</dbReference>
<sequence length="728" mass="79268">MSGTGVGTARAIGNGTAIPFMRRNGPDPLAAEHLRLFRNYEAMNLGWFWATDAEGRITYISEGAARSLGQTGDALIGQDLVSLFKNPNDEADAERRRTMPFQMARQARFDAIPLLVDIVGEERWWALSGQPARDSRGGFSGYLGHGVDVTKEQRATRESIRLAMYDPLTGLPNRRRMGNLLDSTIAAFRSQERACALMLIDLDRFKAINDSLGHPVGDALLKQVAERLATIVGNPEQIARMGGDEFQVILPDAHNRVGISDLANRIIESLSHPYTINGSRCLIGASIGIAVSPFDASTSDELVRNADLALYAAKGGGRGRARFFSSDLLQVAEDRRQLEQDLIDALSNGELAVHYQPILSAGSEDVTGFEALLRWNHPKRGRISPAIFIPIAEDANLIPQLGEWTLRQACMDAAKWPGELRVAVNVSPIQFASEALPAIVMSALANSGLKAERLELEITESVFLGETAETDARFAALKRLGVRLALDDFGTGYSSLGYLKSAPFDKIKIDQSFVRGTTEEGARNQAIIAAIVALANALGMETTAEGIESFDQLETMRRLNVSHIQGFLYSGAVSAADLDKHLENGKWVLKPQGPARQRHIRHTTFRKVGVIHDNHYYPAVLKNVSASGALIEGIVDVPEGTQFVVDLGEGQMVVAIVRRALQHQQGIEFEQPLVEDSNGALTTRHRVSPKVLGEAGLQQQGHNLVAKTGEGLALPAFHTTTEWNGIEV</sequence>
<dbReference type="CDD" id="cd00130">
    <property type="entry name" value="PAS"/>
    <property type="match status" value="1"/>
</dbReference>
<feature type="domain" description="GGDEF" evidence="4">
    <location>
        <begin position="193"/>
        <end position="326"/>
    </location>
</feature>
<dbReference type="InterPro" id="IPR000014">
    <property type="entry name" value="PAS"/>
</dbReference>
<evidence type="ECO:0000313" key="5">
    <source>
        <dbReference type="EMBL" id="MBB4838882.1"/>
    </source>
</evidence>
<dbReference type="Pfam" id="PF08448">
    <property type="entry name" value="PAS_4"/>
    <property type="match status" value="1"/>
</dbReference>
<dbReference type="InterPro" id="IPR000160">
    <property type="entry name" value="GGDEF_dom"/>
</dbReference>
<accession>A0A7W7K0N8</accession>
<dbReference type="PROSITE" id="PS50883">
    <property type="entry name" value="EAL"/>
    <property type="match status" value="1"/>
</dbReference>
<dbReference type="RefSeq" id="WP_184166107.1">
    <property type="nucleotide sequence ID" value="NZ_JACHLN010000002.1"/>
</dbReference>
<dbReference type="InterPro" id="IPR001633">
    <property type="entry name" value="EAL_dom"/>
</dbReference>
<evidence type="ECO:0000259" key="3">
    <source>
        <dbReference type="PROSITE" id="PS50883"/>
    </source>
</evidence>
<dbReference type="Gene3D" id="3.30.70.270">
    <property type="match status" value="1"/>
</dbReference>
<dbReference type="SUPFAM" id="SSF55073">
    <property type="entry name" value="Nucleotide cyclase"/>
    <property type="match status" value="1"/>
</dbReference>
<dbReference type="PROSITE" id="PS50887">
    <property type="entry name" value="GGDEF"/>
    <property type="match status" value="1"/>
</dbReference>
<dbReference type="InterPro" id="IPR029787">
    <property type="entry name" value="Nucleotide_cyclase"/>
</dbReference>
<dbReference type="Gene3D" id="3.30.450.20">
    <property type="entry name" value="PAS domain"/>
    <property type="match status" value="1"/>
</dbReference>
<dbReference type="PANTHER" id="PTHR44757">
    <property type="entry name" value="DIGUANYLATE CYCLASE DGCP"/>
    <property type="match status" value="1"/>
</dbReference>
<reference evidence="5 6" key="1">
    <citation type="submission" date="2020-08" db="EMBL/GenBank/DDBJ databases">
        <title>Functional genomics of gut bacteria from endangered species of beetles.</title>
        <authorList>
            <person name="Carlos-Shanley C."/>
        </authorList>
    </citation>
    <scope>NUCLEOTIDE SEQUENCE [LARGE SCALE GENOMIC DNA]</scope>
    <source>
        <strain evidence="5 6">S00224</strain>
    </source>
</reference>
<organism evidence="5 6">
    <name type="scientific">Sphingomonas kyeonggiensis</name>
    <dbReference type="NCBI Taxonomy" id="1268553"/>
    <lineage>
        <taxon>Bacteria</taxon>
        <taxon>Pseudomonadati</taxon>
        <taxon>Pseudomonadota</taxon>
        <taxon>Alphaproteobacteria</taxon>
        <taxon>Sphingomonadales</taxon>
        <taxon>Sphingomonadaceae</taxon>
        <taxon>Sphingomonas</taxon>
    </lineage>
</organism>
<dbReference type="CDD" id="cd01949">
    <property type="entry name" value="GGDEF"/>
    <property type="match status" value="1"/>
</dbReference>
<dbReference type="NCBIfam" id="TIGR00254">
    <property type="entry name" value="GGDEF"/>
    <property type="match status" value="1"/>
</dbReference>
<dbReference type="SMART" id="SM00267">
    <property type="entry name" value="GGDEF"/>
    <property type="match status" value="1"/>
</dbReference>
<dbReference type="EMBL" id="JACHLN010000002">
    <property type="protein sequence ID" value="MBB4838882.1"/>
    <property type="molecule type" value="Genomic_DNA"/>
</dbReference>
<feature type="domain" description="EAL" evidence="3">
    <location>
        <begin position="335"/>
        <end position="586"/>
    </location>
</feature>
<dbReference type="Pfam" id="PF00990">
    <property type="entry name" value="GGDEF"/>
    <property type="match status" value="1"/>
</dbReference>
<protein>
    <submittedName>
        <fullName evidence="5">Diguanylate cyclase (GGDEF)-like protein/PAS domain S-box-containing protein</fullName>
    </submittedName>
</protein>
<feature type="domain" description="PAC" evidence="2">
    <location>
        <begin position="109"/>
        <end position="161"/>
    </location>
</feature>
<evidence type="ECO:0000259" key="2">
    <source>
        <dbReference type="PROSITE" id="PS50113"/>
    </source>
</evidence>
<dbReference type="InterPro" id="IPR052155">
    <property type="entry name" value="Biofilm_reg_signaling"/>
</dbReference>
<dbReference type="InterPro" id="IPR035919">
    <property type="entry name" value="EAL_sf"/>
</dbReference>
<dbReference type="Proteomes" id="UP000575241">
    <property type="component" value="Unassembled WGS sequence"/>
</dbReference>
<dbReference type="CDD" id="cd01948">
    <property type="entry name" value="EAL"/>
    <property type="match status" value="1"/>
</dbReference>
<dbReference type="PANTHER" id="PTHR44757:SF2">
    <property type="entry name" value="BIOFILM ARCHITECTURE MAINTENANCE PROTEIN MBAA"/>
    <property type="match status" value="1"/>
</dbReference>
<evidence type="ECO:0000313" key="6">
    <source>
        <dbReference type="Proteomes" id="UP000575241"/>
    </source>
</evidence>
<dbReference type="PROSITE" id="PS50113">
    <property type="entry name" value="PAC"/>
    <property type="match status" value="1"/>
</dbReference>
<gene>
    <name evidence="5" type="ORF">HNP52_001951</name>
</gene>
<dbReference type="SUPFAM" id="SSF55785">
    <property type="entry name" value="PYP-like sensor domain (PAS domain)"/>
    <property type="match status" value="1"/>
</dbReference>
<dbReference type="SMART" id="SM00052">
    <property type="entry name" value="EAL"/>
    <property type="match status" value="1"/>
</dbReference>
<dbReference type="AlphaFoldDB" id="A0A7W7K0N8"/>
<dbReference type="PROSITE" id="PS50112">
    <property type="entry name" value="PAS"/>
    <property type="match status" value="1"/>
</dbReference>
<dbReference type="InterPro" id="IPR013656">
    <property type="entry name" value="PAS_4"/>
</dbReference>
<keyword evidence="6" id="KW-1185">Reference proteome</keyword>
<comment type="caution">
    <text evidence="5">The sequence shown here is derived from an EMBL/GenBank/DDBJ whole genome shotgun (WGS) entry which is preliminary data.</text>
</comment>
<dbReference type="Pfam" id="PF00563">
    <property type="entry name" value="EAL"/>
    <property type="match status" value="1"/>
</dbReference>
<dbReference type="InterPro" id="IPR043128">
    <property type="entry name" value="Rev_trsase/Diguanyl_cyclase"/>
</dbReference>
<dbReference type="InterPro" id="IPR000700">
    <property type="entry name" value="PAS-assoc_C"/>
</dbReference>
<evidence type="ECO:0000259" key="4">
    <source>
        <dbReference type="PROSITE" id="PS50887"/>
    </source>
</evidence>
<evidence type="ECO:0000259" key="1">
    <source>
        <dbReference type="PROSITE" id="PS50112"/>
    </source>
</evidence>
<dbReference type="Gene3D" id="3.20.20.450">
    <property type="entry name" value="EAL domain"/>
    <property type="match status" value="1"/>
</dbReference>
<dbReference type="NCBIfam" id="TIGR00229">
    <property type="entry name" value="sensory_box"/>
    <property type="match status" value="1"/>
</dbReference>
<name>A0A7W7K0N8_9SPHN</name>